<reference evidence="6" key="1">
    <citation type="submission" date="2018-12" db="EMBL/GenBank/DDBJ databases">
        <authorList>
            <person name="Sun L."/>
            <person name="Chen Z."/>
        </authorList>
    </citation>
    <scope>NUCLEOTIDE SEQUENCE [LARGE SCALE GENOMIC DNA]</scope>
    <source>
        <strain evidence="6">DSM 16012</strain>
    </source>
</reference>
<dbReference type="PANTHER" id="PTHR30580">
    <property type="entry name" value="PRIMOSOMAL PROTEIN N"/>
    <property type="match status" value="1"/>
</dbReference>
<dbReference type="PROSITE" id="PS51194">
    <property type="entry name" value="HELICASE_CTER"/>
    <property type="match status" value="1"/>
</dbReference>
<gene>
    <name evidence="6" type="ORF">D4N35_004015</name>
</gene>
<dbReference type="GO" id="GO:0006302">
    <property type="term" value="P:double-strand break repair"/>
    <property type="evidence" value="ECO:0007669"/>
    <property type="project" value="TreeGrafter"/>
</dbReference>
<dbReference type="SMART" id="SM00490">
    <property type="entry name" value="HELICc"/>
    <property type="match status" value="1"/>
</dbReference>
<dbReference type="FunFam" id="3.40.50.300:FF:001736">
    <property type="entry name" value="COMF operon protein 1"/>
    <property type="match status" value="1"/>
</dbReference>
<dbReference type="Pfam" id="PF00271">
    <property type="entry name" value="Helicase_C"/>
    <property type="match status" value="1"/>
</dbReference>
<dbReference type="EMBL" id="QYTU02000005">
    <property type="protein sequence ID" value="RWR13592.1"/>
    <property type="molecule type" value="Genomic_DNA"/>
</dbReference>
<keyword evidence="6" id="KW-0378">Hydrolase</keyword>
<keyword evidence="1" id="KW-0547">Nucleotide-binding</keyword>
<evidence type="ECO:0000256" key="2">
    <source>
        <dbReference type="ARBA" id="ARBA00022840"/>
    </source>
</evidence>
<proteinExistence type="predicted"/>
<keyword evidence="6" id="KW-0347">Helicase</keyword>
<keyword evidence="3" id="KW-0238">DNA-binding</keyword>
<dbReference type="PROSITE" id="PS51192">
    <property type="entry name" value="HELICASE_ATP_BIND_1"/>
    <property type="match status" value="1"/>
</dbReference>
<dbReference type="Gene3D" id="3.40.50.300">
    <property type="entry name" value="P-loop containing nucleotide triphosphate hydrolases"/>
    <property type="match status" value="2"/>
</dbReference>
<feature type="domain" description="Helicase ATP-binding" evidence="4">
    <location>
        <begin position="144"/>
        <end position="296"/>
    </location>
</feature>
<dbReference type="InterPro" id="IPR014001">
    <property type="entry name" value="Helicase_ATP-bd"/>
</dbReference>
<dbReference type="GO" id="GO:0006310">
    <property type="term" value="P:DNA recombination"/>
    <property type="evidence" value="ECO:0007669"/>
    <property type="project" value="TreeGrafter"/>
</dbReference>
<feature type="domain" description="Helicase C-terminal" evidence="5">
    <location>
        <begin position="325"/>
        <end position="475"/>
    </location>
</feature>
<dbReference type="RefSeq" id="WP_120070347.1">
    <property type="nucleotide sequence ID" value="NZ_CP126113.1"/>
</dbReference>
<evidence type="ECO:0000313" key="7">
    <source>
        <dbReference type="Proteomes" id="UP000273811"/>
    </source>
</evidence>
<organism evidence="6 7">
    <name type="scientific">Siminovitchia fortis</name>
    <dbReference type="NCBI Taxonomy" id="254758"/>
    <lineage>
        <taxon>Bacteria</taxon>
        <taxon>Bacillati</taxon>
        <taxon>Bacillota</taxon>
        <taxon>Bacilli</taxon>
        <taxon>Bacillales</taxon>
        <taxon>Bacillaceae</taxon>
        <taxon>Siminovitchia</taxon>
    </lineage>
</organism>
<evidence type="ECO:0000259" key="5">
    <source>
        <dbReference type="PROSITE" id="PS51194"/>
    </source>
</evidence>
<dbReference type="GO" id="GO:0016787">
    <property type="term" value="F:hydrolase activity"/>
    <property type="evidence" value="ECO:0007669"/>
    <property type="project" value="InterPro"/>
</dbReference>
<dbReference type="PANTHER" id="PTHR30580:SF1">
    <property type="entry name" value="COMF OPERON PROTEIN 1"/>
    <property type="match status" value="1"/>
</dbReference>
<name>A0A443IZ56_9BACI</name>
<evidence type="ECO:0000256" key="1">
    <source>
        <dbReference type="ARBA" id="ARBA00022741"/>
    </source>
</evidence>
<evidence type="ECO:0000313" key="6">
    <source>
        <dbReference type="EMBL" id="RWR13592.1"/>
    </source>
</evidence>
<dbReference type="Pfam" id="PF04851">
    <property type="entry name" value="ResIII"/>
    <property type="match status" value="1"/>
</dbReference>
<dbReference type="SUPFAM" id="SSF52540">
    <property type="entry name" value="P-loop containing nucleoside triphosphate hydrolases"/>
    <property type="match status" value="1"/>
</dbReference>
<dbReference type="AlphaFoldDB" id="A0A443IZ56"/>
<dbReference type="GO" id="GO:0005524">
    <property type="term" value="F:ATP binding"/>
    <property type="evidence" value="ECO:0007669"/>
    <property type="project" value="UniProtKB-KW"/>
</dbReference>
<dbReference type="GO" id="GO:0003677">
    <property type="term" value="F:DNA binding"/>
    <property type="evidence" value="ECO:0007669"/>
    <property type="project" value="UniProtKB-KW"/>
</dbReference>
<comment type="caution">
    <text evidence="6">The sequence shown here is derived from an EMBL/GenBank/DDBJ whole genome shotgun (WGS) entry which is preliminary data.</text>
</comment>
<dbReference type="GO" id="GO:0043138">
    <property type="term" value="F:3'-5' DNA helicase activity"/>
    <property type="evidence" value="ECO:0007669"/>
    <property type="project" value="TreeGrafter"/>
</dbReference>
<dbReference type="InterPro" id="IPR027417">
    <property type="entry name" value="P-loop_NTPase"/>
</dbReference>
<protein>
    <submittedName>
        <fullName evidence="6">DNA/RNA helicase</fullName>
    </submittedName>
</protein>
<keyword evidence="7" id="KW-1185">Reference proteome</keyword>
<dbReference type="Proteomes" id="UP000273811">
    <property type="component" value="Unassembled WGS sequence"/>
</dbReference>
<dbReference type="SMART" id="SM00487">
    <property type="entry name" value="DEXDc"/>
    <property type="match status" value="1"/>
</dbReference>
<dbReference type="OrthoDB" id="2077914at2"/>
<evidence type="ECO:0000259" key="4">
    <source>
        <dbReference type="PROSITE" id="PS51192"/>
    </source>
</evidence>
<accession>A0A443IZ56</accession>
<sequence length="475" mass="54230">MRGDILNTKFSRLSDPLQQFSPELQRFLFGRMLLLNEIPFSKEEINVHIKNGYIEEVPGLRLSNTGWLCHRCDNRVGRLFSKFPCASCGKDCVYCRKCLMMGRVSQCTDFYRWTSPPLKWDSGSHLQWDGQLSKGQEAASEAVVAAVRNKDEFLVWAVCGAGKTEVLFSGINEALKLGHRICIATPRTDVVLELAPRIQKVFPSAEVSALYGGSEDRHRFSPITISTTHQLLRFHHAFDTMIVDEVDAFPYTFDASLQWAVKKSAKPEAARIYLTATPSRKWQDECRFGKRKFIKIPARFHRRPLPLPRFAWCGNWQKRLEKSRLPYNVMEWTENRLKLGKQALIFLPHIELMKKSLSIFQKLHPAIESVHAEDPLRKEKVKRMRAGETPILLTTTILERGVTFPNIDVAVLGAEDDIFTEAALVQIAGRVGRSSEYPSGDITFFHYGRTKAMIRALLHIDHMNKEAQKAGLLDE</sequence>
<dbReference type="InterPro" id="IPR001650">
    <property type="entry name" value="Helicase_C-like"/>
</dbReference>
<keyword evidence="2" id="KW-0067">ATP-binding</keyword>
<dbReference type="GO" id="GO:0006270">
    <property type="term" value="P:DNA replication initiation"/>
    <property type="evidence" value="ECO:0007669"/>
    <property type="project" value="TreeGrafter"/>
</dbReference>
<dbReference type="InterPro" id="IPR006935">
    <property type="entry name" value="Helicase/UvrB_N"/>
</dbReference>
<evidence type="ECO:0000256" key="3">
    <source>
        <dbReference type="ARBA" id="ARBA00023125"/>
    </source>
</evidence>